<protein>
    <recommendedName>
        <fullName evidence="4">Chaperone surA</fullName>
    </recommendedName>
</protein>
<accession>A0ABM3AWM0</accession>
<evidence type="ECO:0000313" key="3">
    <source>
        <dbReference type="RefSeq" id="XP_040959251.1"/>
    </source>
</evidence>
<proteinExistence type="predicted"/>
<reference evidence="3" key="2">
    <citation type="submission" date="2025-08" db="UniProtKB">
        <authorList>
            <consortium name="RefSeq"/>
        </authorList>
    </citation>
    <scope>IDENTIFICATION</scope>
</reference>
<evidence type="ECO:0008006" key="4">
    <source>
        <dbReference type="Google" id="ProtNLM"/>
    </source>
</evidence>
<dbReference type="RefSeq" id="XP_040959251.1">
    <property type="nucleotide sequence ID" value="XM_041103317.1"/>
</dbReference>
<keyword evidence="2" id="KW-1185">Reference proteome</keyword>
<sequence>MRRSCQRDPKNSCSVIFCEAMSSNRADSKEAESNAQGSVQIRASSSRRLISEGRGRETKEAFFQIMNEWFTKYVRTKPAMQQPLLPPISQPILNMPQGIGLIITGKPPVDKIRKYGVEEFRATTEDDPERAEFWLENTIRVLDKLSCTPKKCLKCAVSLLKYSTYQ</sequence>
<organism evidence="2 3">
    <name type="scientific">Gossypium hirsutum</name>
    <name type="common">Upland cotton</name>
    <name type="synonym">Gossypium mexicanum</name>
    <dbReference type="NCBI Taxonomy" id="3635"/>
    <lineage>
        <taxon>Eukaryota</taxon>
        <taxon>Viridiplantae</taxon>
        <taxon>Streptophyta</taxon>
        <taxon>Embryophyta</taxon>
        <taxon>Tracheophyta</taxon>
        <taxon>Spermatophyta</taxon>
        <taxon>Magnoliopsida</taxon>
        <taxon>eudicotyledons</taxon>
        <taxon>Gunneridae</taxon>
        <taxon>Pentapetalae</taxon>
        <taxon>rosids</taxon>
        <taxon>malvids</taxon>
        <taxon>Malvales</taxon>
        <taxon>Malvaceae</taxon>
        <taxon>Malvoideae</taxon>
        <taxon>Gossypium</taxon>
    </lineage>
</organism>
<dbReference type="Proteomes" id="UP000818029">
    <property type="component" value="Chromosome D10"/>
</dbReference>
<reference evidence="2" key="1">
    <citation type="journal article" date="2020" name="Nat. Genet.">
        <title>Genomic diversifications of five Gossypium allopolyploid species and their impact on cotton improvement.</title>
        <authorList>
            <person name="Chen Z.J."/>
            <person name="Sreedasyam A."/>
            <person name="Ando A."/>
            <person name="Song Q."/>
            <person name="De Santiago L.M."/>
            <person name="Hulse-Kemp A.M."/>
            <person name="Ding M."/>
            <person name="Ye W."/>
            <person name="Kirkbride R.C."/>
            <person name="Jenkins J."/>
            <person name="Plott C."/>
            <person name="Lovell J."/>
            <person name="Lin Y.M."/>
            <person name="Vaughn R."/>
            <person name="Liu B."/>
            <person name="Simpson S."/>
            <person name="Scheffler B.E."/>
            <person name="Wen L."/>
            <person name="Saski C.A."/>
            <person name="Grover C.E."/>
            <person name="Hu G."/>
            <person name="Conover J.L."/>
            <person name="Carlson J.W."/>
            <person name="Shu S."/>
            <person name="Boston L.B."/>
            <person name="Williams M."/>
            <person name="Peterson D.G."/>
            <person name="McGee K."/>
            <person name="Jones D.C."/>
            <person name="Wendel J.F."/>
            <person name="Stelly D.M."/>
            <person name="Grimwood J."/>
            <person name="Schmutz J."/>
        </authorList>
    </citation>
    <scope>NUCLEOTIDE SEQUENCE [LARGE SCALE GENOMIC DNA]</scope>
    <source>
        <strain evidence="2">cv. TM-1</strain>
    </source>
</reference>
<gene>
    <name evidence="3" type="primary">LOC121222469</name>
</gene>
<dbReference type="GeneID" id="121222469"/>
<feature type="region of interest" description="Disordered" evidence="1">
    <location>
        <begin position="26"/>
        <end position="52"/>
    </location>
</feature>
<evidence type="ECO:0000256" key="1">
    <source>
        <dbReference type="SAM" id="MobiDB-lite"/>
    </source>
</evidence>
<evidence type="ECO:0000313" key="2">
    <source>
        <dbReference type="Proteomes" id="UP000818029"/>
    </source>
</evidence>
<name>A0ABM3AWM0_GOSHI</name>
<feature type="compositionally biased region" description="Polar residues" evidence="1">
    <location>
        <begin position="33"/>
        <end position="48"/>
    </location>
</feature>